<dbReference type="Proteomes" id="UP000183015">
    <property type="component" value="Unassembled WGS sequence"/>
</dbReference>
<dbReference type="STRING" id="235985.SAMN05414137_12556"/>
<gene>
    <name evidence="2" type="ORF">SAMN05414137_12556</name>
</gene>
<dbReference type="AlphaFoldDB" id="A0A1H7XT34"/>
<dbReference type="Pfam" id="PF25547">
    <property type="entry name" value="WXG100_2"/>
    <property type="match status" value="1"/>
</dbReference>
<dbReference type="eggNOG" id="ENOG50320ZI">
    <property type="taxonomic scope" value="Bacteria"/>
</dbReference>
<dbReference type="InterPro" id="IPR036689">
    <property type="entry name" value="ESAT-6-like_sf"/>
</dbReference>
<dbReference type="RefSeq" id="WP_042454015.1">
    <property type="nucleotide sequence ID" value="NZ_BBPN01000031.1"/>
</dbReference>
<protein>
    <submittedName>
        <fullName evidence="2">WXG100 family type VII secretion target</fullName>
    </submittedName>
</protein>
<organism evidence="2 3">
    <name type="scientific">Streptacidiphilus jiangxiensis</name>
    <dbReference type="NCBI Taxonomy" id="235985"/>
    <lineage>
        <taxon>Bacteria</taxon>
        <taxon>Bacillati</taxon>
        <taxon>Actinomycetota</taxon>
        <taxon>Actinomycetes</taxon>
        <taxon>Kitasatosporales</taxon>
        <taxon>Streptomycetaceae</taxon>
        <taxon>Streptacidiphilus</taxon>
    </lineage>
</organism>
<dbReference type="Gene3D" id="1.10.287.1060">
    <property type="entry name" value="ESAT-6-like"/>
    <property type="match status" value="1"/>
</dbReference>
<evidence type="ECO:0000313" key="2">
    <source>
        <dbReference type="EMBL" id="SEM37036.1"/>
    </source>
</evidence>
<sequence length="382" mass="38917">MYDINGAIADKVAKVLSLLNLPWPGGDPATLRDFAGEWRAMAGELTRTADQLDSRVGQVVGTHWQGAAADAFEAHWRLQHQAMQQSSQNFEAVAKELESYADEAEQIIAAIVEIALQIAEFELAGALLTVFTAGISDAVAAAASGERAWKITQLIDKFIKLGEKAIKVITELINEIRKMGAIPRIIMDALKNTAMNLIGTQLTNVMTGQGWIKGSDVKTAALAGSLGSVGGSALDGLGEKFGGSGGLGKIGNFLSGKGADGEPLTGAAAFGSRAFGGGLTSGAAAVGTDIYQGKDAGTTVADGVTSTVTGGVGAGVAGGHQVDALPSQGRHAKPVGPYTPITTDLGANGYVYGAGGAVETDINATKLTPQQQGADGAVEVVP</sequence>
<name>A0A1H7XT34_STRJI</name>
<proteinExistence type="predicted"/>
<feature type="domain" description="Outer membrane channel protein CpnT-like N-terminal" evidence="1">
    <location>
        <begin position="20"/>
        <end position="134"/>
    </location>
</feature>
<evidence type="ECO:0000259" key="1">
    <source>
        <dbReference type="Pfam" id="PF25547"/>
    </source>
</evidence>
<keyword evidence="3" id="KW-1185">Reference proteome</keyword>
<accession>A0A1H7XT34</accession>
<dbReference type="InterPro" id="IPR057746">
    <property type="entry name" value="CpnT-like_N"/>
</dbReference>
<dbReference type="EMBL" id="FOAZ01000025">
    <property type="protein sequence ID" value="SEM37036.1"/>
    <property type="molecule type" value="Genomic_DNA"/>
</dbReference>
<dbReference type="OrthoDB" id="4147017at2"/>
<reference evidence="3" key="1">
    <citation type="submission" date="2016-10" db="EMBL/GenBank/DDBJ databases">
        <authorList>
            <person name="Varghese N."/>
        </authorList>
    </citation>
    <scope>NUCLEOTIDE SEQUENCE [LARGE SCALE GENOMIC DNA]</scope>
    <source>
        <strain evidence="3">DSM 45096 / BCRC 16803 / CGMCC 4.1857 / CIP 109030 / JCM 12277 / KCTC 19219 / NBRC 100920 / 33214</strain>
    </source>
</reference>
<dbReference type="SUPFAM" id="SSF140453">
    <property type="entry name" value="EsxAB dimer-like"/>
    <property type="match status" value="1"/>
</dbReference>
<evidence type="ECO:0000313" key="3">
    <source>
        <dbReference type="Proteomes" id="UP000183015"/>
    </source>
</evidence>